<dbReference type="Gene3D" id="1.20.120.160">
    <property type="entry name" value="HPT domain"/>
    <property type="match status" value="1"/>
</dbReference>
<evidence type="ECO:0000259" key="3">
    <source>
        <dbReference type="PROSITE" id="PS50894"/>
    </source>
</evidence>
<dbReference type="OrthoDB" id="8780444at2"/>
<protein>
    <submittedName>
        <fullName evidence="4">Hpt domain protein</fullName>
    </submittedName>
</protein>
<feature type="modified residue" description="Phosphohistidine" evidence="2">
    <location>
        <position position="68"/>
    </location>
</feature>
<dbReference type="SUPFAM" id="SSF47226">
    <property type="entry name" value="Histidine-containing phosphotransfer domain, HPT domain"/>
    <property type="match status" value="1"/>
</dbReference>
<name>A0A1E7WP64_9BURK</name>
<evidence type="ECO:0000313" key="4">
    <source>
        <dbReference type="EMBL" id="OFA00951.1"/>
    </source>
</evidence>
<proteinExistence type="predicted"/>
<dbReference type="InterPro" id="IPR008207">
    <property type="entry name" value="Sig_transdc_His_kin_Hpt_dom"/>
</dbReference>
<dbReference type="GO" id="GO:0000160">
    <property type="term" value="P:phosphorelay signal transduction system"/>
    <property type="evidence" value="ECO:0007669"/>
    <property type="project" value="UniProtKB-KW"/>
</dbReference>
<reference evidence="5" key="1">
    <citation type="journal article" date="2016" name="Front. Microbiol.">
        <title>Molecular Keys to the Janthinobacterium and Duganella spp. Interaction with the Plant Pathogen Fusarium graminearum.</title>
        <authorList>
            <person name="Haack F.S."/>
            <person name="Poehlein A."/>
            <person name="Kroger C."/>
            <person name="Voigt C.A."/>
            <person name="Piepenbring M."/>
            <person name="Bode H.B."/>
            <person name="Daniel R."/>
            <person name="Schafer W."/>
            <person name="Streit W.R."/>
        </authorList>
    </citation>
    <scope>NUCLEOTIDE SEQUENCE [LARGE SCALE GENOMIC DNA]</scope>
    <source>
        <strain evidence="5">T54</strain>
    </source>
</reference>
<evidence type="ECO:0000313" key="5">
    <source>
        <dbReference type="Proteomes" id="UP000175989"/>
    </source>
</evidence>
<dbReference type="Pfam" id="PF01627">
    <property type="entry name" value="Hpt"/>
    <property type="match status" value="1"/>
</dbReference>
<dbReference type="Proteomes" id="UP000175989">
    <property type="component" value="Unassembled WGS sequence"/>
</dbReference>
<dbReference type="RefSeq" id="WP_070248037.1">
    <property type="nucleotide sequence ID" value="NZ_LROM01000081.1"/>
</dbReference>
<organism evidence="4 5">
    <name type="scientific">Duganella phyllosphaerae</name>
    <dbReference type="NCBI Taxonomy" id="762836"/>
    <lineage>
        <taxon>Bacteria</taxon>
        <taxon>Pseudomonadati</taxon>
        <taxon>Pseudomonadota</taxon>
        <taxon>Betaproteobacteria</taxon>
        <taxon>Burkholderiales</taxon>
        <taxon>Oxalobacteraceae</taxon>
        <taxon>Telluria group</taxon>
        <taxon>Duganella</taxon>
    </lineage>
</organism>
<dbReference type="PROSITE" id="PS50894">
    <property type="entry name" value="HPT"/>
    <property type="match status" value="1"/>
</dbReference>
<gene>
    <name evidence="4" type="ORF">DUPY_22350</name>
</gene>
<keyword evidence="2" id="KW-0597">Phosphoprotein</keyword>
<dbReference type="EMBL" id="LROM01000081">
    <property type="protein sequence ID" value="OFA00951.1"/>
    <property type="molecule type" value="Genomic_DNA"/>
</dbReference>
<feature type="domain" description="HPt" evidence="3">
    <location>
        <begin position="26"/>
        <end position="122"/>
    </location>
</feature>
<dbReference type="AlphaFoldDB" id="A0A1E7WP64"/>
<evidence type="ECO:0000256" key="1">
    <source>
        <dbReference type="ARBA" id="ARBA00023012"/>
    </source>
</evidence>
<sequence>MSDTPRSHADENVFSVTTLLKYMGNDDKALAIVTKIVRDACAPRRTPLDQARAAIEDGRLTEAGKVFHGLRGSVGSLGAKRLVAAALALEQALGAHDAANIPALLSTVEAEYDAVMAAADDWLAQQHPPLAPG</sequence>
<comment type="caution">
    <text evidence="4">The sequence shown here is derived from an EMBL/GenBank/DDBJ whole genome shotgun (WGS) entry which is preliminary data.</text>
</comment>
<dbReference type="InterPro" id="IPR036641">
    <property type="entry name" value="HPT_dom_sf"/>
</dbReference>
<keyword evidence="5" id="KW-1185">Reference proteome</keyword>
<keyword evidence="1" id="KW-0902">Two-component regulatory system</keyword>
<evidence type="ECO:0000256" key="2">
    <source>
        <dbReference type="PROSITE-ProRule" id="PRU00110"/>
    </source>
</evidence>
<dbReference type="GO" id="GO:0004672">
    <property type="term" value="F:protein kinase activity"/>
    <property type="evidence" value="ECO:0007669"/>
    <property type="project" value="UniProtKB-ARBA"/>
</dbReference>
<accession>A0A1E7WP64</accession>